<dbReference type="Proteomes" id="UP000593577">
    <property type="component" value="Unassembled WGS sequence"/>
</dbReference>
<feature type="region of interest" description="Disordered" evidence="1">
    <location>
        <begin position="50"/>
        <end position="71"/>
    </location>
</feature>
<sequence>MDLSQYKVLYKQPKVQGFLPSPSNGAVQKGWDSNGNKQAIHETNEELYRHGMNDKMDARDGPGRTRDRMEK</sequence>
<feature type="non-terminal residue" evidence="2">
    <location>
        <position position="71"/>
    </location>
</feature>
<comment type="caution">
    <text evidence="2">The sequence shown here is derived from an EMBL/GenBank/DDBJ whole genome shotgun (WGS) entry which is preliminary data.</text>
</comment>
<accession>A0A7J8XGT6</accession>
<keyword evidence="3" id="KW-1185">Reference proteome</keyword>
<evidence type="ECO:0000256" key="1">
    <source>
        <dbReference type="SAM" id="MobiDB-lite"/>
    </source>
</evidence>
<evidence type="ECO:0000313" key="3">
    <source>
        <dbReference type="Proteomes" id="UP000593577"/>
    </source>
</evidence>
<evidence type="ECO:0000313" key="2">
    <source>
        <dbReference type="EMBL" id="MBA0686518.1"/>
    </source>
</evidence>
<gene>
    <name evidence="2" type="ORF">Goari_014117</name>
</gene>
<name>A0A7J8XGT6_GOSAI</name>
<dbReference type="AlphaFoldDB" id="A0A7J8XGT6"/>
<dbReference type="EMBL" id="JABFAA010000007">
    <property type="protein sequence ID" value="MBA0686518.1"/>
    <property type="molecule type" value="Genomic_DNA"/>
</dbReference>
<protein>
    <submittedName>
        <fullName evidence="2">Uncharacterized protein</fullName>
    </submittedName>
</protein>
<organism evidence="2 3">
    <name type="scientific">Gossypium aridum</name>
    <name type="common">American cotton</name>
    <name type="synonym">Erioxylum aridum</name>
    <dbReference type="NCBI Taxonomy" id="34290"/>
    <lineage>
        <taxon>Eukaryota</taxon>
        <taxon>Viridiplantae</taxon>
        <taxon>Streptophyta</taxon>
        <taxon>Embryophyta</taxon>
        <taxon>Tracheophyta</taxon>
        <taxon>Spermatophyta</taxon>
        <taxon>Magnoliopsida</taxon>
        <taxon>eudicotyledons</taxon>
        <taxon>Gunneridae</taxon>
        <taxon>Pentapetalae</taxon>
        <taxon>rosids</taxon>
        <taxon>malvids</taxon>
        <taxon>Malvales</taxon>
        <taxon>Malvaceae</taxon>
        <taxon>Malvoideae</taxon>
        <taxon>Gossypium</taxon>
    </lineage>
</organism>
<proteinExistence type="predicted"/>
<reference evidence="2 3" key="1">
    <citation type="journal article" date="2019" name="Genome Biol. Evol.">
        <title>Insights into the evolution of the New World diploid cottons (Gossypium, subgenus Houzingenia) based on genome sequencing.</title>
        <authorList>
            <person name="Grover C.E."/>
            <person name="Arick M.A. 2nd"/>
            <person name="Thrash A."/>
            <person name="Conover J.L."/>
            <person name="Sanders W.S."/>
            <person name="Peterson D.G."/>
            <person name="Frelichowski J.E."/>
            <person name="Scheffler J.A."/>
            <person name="Scheffler B.E."/>
            <person name="Wendel J.F."/>
        </authorList>
    </citation>
    <scope>NUCLEOTIDE SEQUENCE [LARGE SCALE GENOMIC DNA]</scope>
    <source>
        <strain evidence="2">185</strain>
        <tissue evidence="2">Leaf</tissue>
    </source>
</reference>